<dbReference type="OrthoDB" id="4020134at2"/>
<keyword evidence="2" id="KW-0233">DNA recombination</keyword>
<dbReference type="InterPro" id="IPR004107">
    <property type="entry name" value="Integrase_SAM-like_N"/>
</dbReference>
<dbReference type="PANTHER" id="PTHR30349">
    <property type="entry name" value="PHAGE INTEGRASE-RELATED"/>
    <property type="match status" value="1"/>
</dbReference>
<dbReference type="GO" id="GO:0003677">
    <property type="term" value="F:DNA binding"/>
    <property type="evidence" value="ECO:0007669"/>
    <property type="project" value="UniProtKB-KW"/>
</dbReference>
<dbReference type="InterPro" id="IPR010998">
    <property type="entry name" value="Integrase_recombinase_N"/>
</dbReference>
<evidence type="ECO:0000259" key="3">
    <source>
        <dbReference type="Pfam" id="PF02899"/>
    </source>
</evidence>
<sequence length="487" mass="53813">MILFTFSRQGWESWDMTGRPVIREGMPVLVDEDLLFDDGGTPRATVAVNRWLRELPINGGPAASTWWNYARVLRAWMEFLATCAVGVFGSRERLRQALGAYAEHRCAGPLPARFAVSTWNQHMSVLSVFYRWARAEGHATAEPFSYRNAVAVFDGVMVRRQVNTAARRRAKPHTTIKYLESDFADMFVRALRGLAPDGTADTGFRGRNLARNAVIAELALATGLRLAEFTHLLVYELPVLPAAPTELPIPFPVPVSITKGGIARTTWISYSALASAHRYVGLERAADVEGSSWRPAARAGGPLRVSRPDARGGWINGVRTGWDALSAAERRRLVAPDGGSCLLGVRADGGPFTDWNTVFTRTSNRVRARWEPRFPAVTPHRLRHTFSMATMERLVGGYYQQAAQLVADTGGDAALTLYLSKADPLAVLRDLLGHSSVRTTEHYLSRLDMTRVYRDAYERAGMAAGLVDADTRAEADDEFADEDGDEF</sequence>
<dbReference type="InterPro" id="IPR011010">
    <property type="entry name" value="DNA_brk_join_enz"/>
</dbReference>
<dbReference type="AlphaFoldDB" id="A0A5B2XJ77"/>
<evidence type="ECO:0000256" key="2">
    <source>
        <dbReference type="ARBA" id="ARBA00023172"/>
    </source>
</evidence>
<dbReference type="EMBL" id="VUOB01000020">
    <property type="protein sequence ID" value="KAA2262870.1"/>
    <property type="molecule type" value="Genomic_DNA"/>
</dbReference>
<accession>A0A5B2XJ77</accession>
<dbReference type="SUPFAM" id="SSF56349">
    <property type="entry name" value="DNA breaking-rejoining enzymes"/>
    <property type="match status" value="1"/>
</dbReference>
<comment type="caution">
    <text evidence="4">The sequence shown here is derived from an EMBL/GenBank/DDBJ whole genome shotgun (WGS) entry which is preliminary data.</text>
</comment>
<gene>
    <name evidence="4" type="ORF">F0L68_11590</name>
</gene>
<proteinExistence type="predicted"/>
<dbReference type="GO" id="GO:0015074">
    <property type="term" value="P:DNA integration"/>
    <property type="evidence" value="ECO:0007669"/>
    <property type="project" value="InterPro"/>
</dbReference>
<dbReference type="InterPro" id="IPR050090">
    <property type="entry name" value="Tyrosine_recombinase_XerCD"/>
</dbReference>
<feature type="domain" description="Integrase SAM-like N-terminal" evidence="3">
    <location>
        <begin position="48"/>
        <end position="137"/>
    </location>
</feature>
<evidence type="ECO:0000256" key="1">
    <source>
        <dbReference type="ARBA" id="ARBA00023125"/>
    </source>
</evidence>
<dbReference type="Gene3D" id="1.10.150.130">
    <property type="match status" value="1"/>
</dbReference>
<dbReference type="GO" id="GO:0006310">
    <property type="term" value="P:DNA recombination"/>
    <property type="evidence" value="ECO:0007669"/>
    <property type="project" value="UniProtKB-KW"/>
</dbReference>
<dbReference type="CDD" id="cd00397">
    <property type="entry name" value="DNA_BRE_C"/>
    <property type="match status" value="1"/>
</dbReference>
<keyword evidence="5" id="KW-1185">Reference proteome</keyword>
<protein>
    <submittedName>
        <fullName evidence="4">Site-specific integrase</fullName>
    </submittedName>
</protein>
<dbReference type="Pfam" id="PF02899">
    <property type="entry name" value="Phage_int_SAM_1"/>
    <property type="match status" value="1"/>
</dbReference>
<evidence type="ECO:0000313" key="4">
    <source>
        <dbReference type="EMBL" id="KAA2262870.1"/>
    </source>
</evidence>
<reference evidence="4 5" key="1">
    <citation type="submission" date="2019-09" db="EMBL/GenBank/DDBJ databases">
        <title>Goodfellowia gen. nov., a new genus of the Pseudonocardineae related to Actinoalloteichus, containing Goodfellowia coeruleoviolacea gen. nov., comb. nov. gen. nov., comb. nov.</title>
        <authorList>
            <person name="Labeda D."/>
        </authorList>
    </citation>
    <scope>NUCLEOTIDE SEQUENCE [LARGE SCALE GENOMIC DNA]</scope>
    <source>
        <strain evidence="4 5">AN110305</strain>
    </source>
</reference>
<keyword evidence="1" id="KW-0238">DNA-binding</keyword>
<dbReference type="Proteomes" id="UP000323454">
    <property type="component" value="Unassembled WGS sequence"/>
</dbReference>
<name>A0A5B2XJ77_9PSEU</name>
<reference evidence="4 5" key="2">
    <citation type="submission" date="2019-09" db="EMBL/GenBank/DDBJ databases">
        <authorList>
            <person name="Jin C."/>
        </authorList>
    </citation>
    <scope>NUCLEOTIDE SEQUENCE [LARGE SCALE GENOMIC DNA]</scope>
    <source>
        <strain evidence="4 5">AN110305</strain>
    </source>
</reference>
<dbReference type="PANTHER" id="PTHR30349:SF64">
    <property type="entry name" value="PROPHAGE INTEGRASE INTD-RELATED"/>
    <property type="match status" value="1"/>
</dbReference>
<organism evidence="4 5">
    <name type="scientific">Solihabitans fulvus</name>
    <dbReference type="NCBI Taxonomy" id="1892852"/>
    <lineage>
        <taxon>Bacteria</taxon>
        <taxon>Bacillati</taxon>
        <taxon>Actinomycetota</taxon>
        <taxon>Actinomycetes</taxon>
        <taxon>Pseudonocardiales</taxon>
        <taxon>Pseudonocardiaceae</taxon>
        <taxon>Solihabitans</taxon>
    </lineage>
</organism>
<dbReference type="Gene3D" id="1.10.443.10">
    <property type="entry name" value="Intergrase catalytic core"/>
    <property type="match status" value="1"/>
</dbReference>
<dbReference type="InterPro" id="IPR013762">
    <property type="entry name" value="Integrase-like_cat_sf"/>
</dbReference>
<evidence type="ECO:0000313" key="5">
    <source>
        <dbReference type="Proteomes" id="UP000323454"/>
    </source>
</evidence>